<keyword evidence="2" id="KW-0285">Flavoprotein</keyword>
<dbReference type="GeneID" id="28817802"/>
<protein>
    <recommendedName>
        <fullName evidence="5">FAD-binding domain-containing protein</fullName>
    </recommendedName>
</protein>
<dbReference type="Gene3D" id="3.40.30.120">
    <property type="match status" value="1"/>
</dbReference>
<dbReference type="AlphaFoldDB" id="A0A194XAX9"/>
<evidence type="ECO:0000259" key="5">
    <source>
        <dbReference type="Pfam" id="PF01494"/>
    </source>
</evidence>
<keyword evidence="4" id="KW-0560">Oxidoreductase</keyword>
<keyword evidence="3" id="KW-0274">FAD</keyword>
<organism evidence="6 7">
    <name type="scientific">Mollisia scopiformis</name>
    <name type="common">Conifer needle endophyte fungus</name>
    <name type="synonym">Phialocephala scopiformis</name>
    <dbReference type="NCBI Taxonomy" id="149040"/>
    <lineage>
        <taxon>Eukaryota</taxon>
        <taxon>Fungi</taxon>
        <taxon>Dikarya</taxon>
        <taxon>Ascomycota</taxon>
        <taxon>Pezizomycotina</taxon>
        <taxon>Leotiomycetes</taxon>
        <taxon>Helotiales</taxon>
        <taxon>Mollisiaceae</taxon>
        <taxon>Mollisia</taxon>
    </lineage>
</organism>
<name>A0A194XAX9_MOLSC</name>
<dbReference type="KEGG" id="psco:LY89DRAFT_51241"/>
<dbReference type="EMBL" id="KQ947414">
    <property type="protein sequence ID" value="KUJ17328.1"/>
    <property type="molecule type" value="Genomic_DNA"/>
</dbReference>
<dbReference type="Gene3D" id="3.50.50.60">
    <property type="entry name" value="FAD/NAD(P)-binding domain"/>
    <property type="match status" value="1"/>
</dbReference>
<dbReference type="GO" id="GO:0071949">
    <property type="term" value="F:FAD binding"/>
    <property type="evidence" value="ECO:0007669"/>
    <property type="project" value="InterPro"/>
</dbReference>
<evidence type="ECO:0000256" key="1">
    <source>
        <dbReference type="ARBA" id="ARBA00001974"/>
    </source>
</evidence>
<evidence type="ECO:0000313" key="7">
    <source>
        <dbReference type="Proteomes" id="UP000070700"/>
    </source>
</evidence>
<dbReference type="PRINTS" id="PR00420">
    <property type="entry name" value="RNGMNOXGNASE"/>
</dbReference>
<evidence type="ECO:0000256" key="2">
    <source>
        <dbReference type="ARBA" id="ARBA00022630"/>
    </source>
</evidence>
<proteinExistence type="predicted"/>
<keyword evidence="7" id="KW-1185">Reference proteome</keyword>
<dbReference type="SUPFAM" id="SSF51905">
    <property type="entry name" value="FAD/NAD(P)-binding domain"/>
    <property type="match status" value="1"/>
</dbReference>
<dbReference type="Proteomes" id="UP000070700">
    <property type="component" value="Unassembled WGS sequence"/>
</dbReference>
<dbReference type="OrthoDB" id="2096480at2759"/>
<evidence type="ECO:0000256" key="3">
    <source>
        <dbReference type="ARBA" id="ARBA00022827"/>
    </source>
</evidence>
<dbReference type="RefSeq" id="XP_018071683.1">
    <property type="nucleotide sequence ID" value="XM_018208076.1"/>
</dbReference>
<evidence type="ECO:0000256" key="4">
    <source>
        <dbReference type="ARBA" id="ARBA00023002"/>
    </source>
</evidence>
<feature type="domain" description="FAD-binding" evidence="5">
    <location>
        <begin position="4"/>
        <end position="339"/>
    </location>
</feature>
<sequence>MTNVDVLIVGAGPSGLMLSLELAAQKISFRIVDSTSIRSDKSRALVLHPRTLELLNRHGIAQDFIDRGVLNMMVRIFANQKFVFENDFGTVSFPDTMYHGPLMISQADIESILDELLLKQGVKVERPVTAEEILQDENGVTAILRNQDGSKEIIRCKYVVGCDGPHSVVRKSAGLKFEGAAYPQDFILADVRMKWQAKECLHIFIGSGFMMVFPMKNNIWRLVCSRNPSETDVEPTLENFQQRINKLLPEPTELFDPTWMTRFKLHHRIADNYRAGRMFLAGDAAHIHSPAGGQGMNTGIHDAVNLGWKLASVIRDDRDETLLESYNIERRRIGQILLQGTDKIFEFMATTNPVYLFLRNYILPLIMPWAMSIPGRRALAYRFVSELGIRYRQSPIVGQTSTWKGALKGGDRAPDGKLLRGDTEITVHSLLGACSHSLLLFSGIGENRASAEDLRKAESPLLNDIKRPILTSKITTSSLQSNQILDSEGRVHQLFGFTAPGFVLIRPDGHIEFIGSIASLDELIVWKEEQKL</sequence>
<comment type="cofactor">
    <cofactor evidence="1">
        <name>FAD</name>
        <dbReference type="ChEBI" id="CHEBI:57692"/>
    </cofactor>
</comment>
<dbReference type="PANTHER" id="PTHR43004">
    <property type="entry name" value="TRK SYSTEM POTASSIUM UPTAKE PROTEIN"/>
    <property type="match status" value="1"/>
</dbReference>
<dbReference type="InterPro" id="IPR002938">
    <property type="entry name" value="FAD-bd"/>
</dbReference>
<gene>
    <name evidence="6" type="ORF">LY89DRAFT_51241</name>
</gene>
<dbReference type="InterPro" id="IPR036188">
    <property type="entry name" value="FAD/NAD-bd_sf"/>
</dbReference>
<dbReference type="InterPro" id="IPR050641">
    <property type="entry name" value="RIFMO-like"/>
</dbReference>
<dbReference type="Gene3D" id="3.30.70.2450">
    <property type="match status" value="1"/>
</dbReference>
<dbReference type="Pfam" id="PF01494">
    <property type="entry name" value="FAD_binding_3"/>
    <property type="match status" value="1"/>
</dbReference>
<reference evidence="6 7" key="1">
    <citation type="submission" date="2015-10" db="EMBL/GenBank/DDBJ databases">
        <title>Full genome of DAOMC 229536 Phialocephala scopiformis, a fungal endophyte of spruce producing the potent anti-insectan compound rugulosin.</title>
        <authorList>
            <consortium name="DOE Joint Genome Institute"/>
            <person name="Walker A.K."/>
            <person name="Frasz S.L."/>
            <person name="Seifert K.A."/>
            <person name="Miller J.D."/>
            <person name="Mondo S.J."/>
            <person name="Labutti K."/>
            <person name="Lipzen A."/>
            <person name="Dockter R."/>
            <person name="Kennedy M."/>
            <person name="Grigoriev I.V."/>
            <person name="Spatafora J.W."/>
        </authorList>
    </citation>
    <scope>NUCLEOTIDE SEQUENCE [LARGE SCALE GENOMIC DNA]</scope>
    <source>
        <strain evidence="6 7">CBS 120377</strain>
    </source>
</reference>
<dbReference type="InParanoid" id="A0A194XAX9"/>
<dbReference type="GO" id="GO:0016709">
    <property type="term" value="F:oxidoreductase activity, acting on paired donors, with incorporation or reduction of molecular oxygen, NAD(P)H as one donor, and incorporation of one atom of oxygen"/>
    <property type="evidence" value="ECO:0007669"/>
    <property type="project" value="UniProtKB-ARBA"/>
</dbReference>
<accession>A0A194XAX9</accession>
<dbReference type="PANTHER" id="PTHR43004:SF19">
    <property type="entry name" value="BINDING MONOOXYGENASE, PUTATIVE (JCVI)-RELATED"/>
    <property type="match status" value="1"/>
</dbReference>
<evidence type="ECO:0000313" key="6">
    <source>
        <dbReference type="EMBL" id="KUJ17328.1"/>
    </source>
</evidence>